<feature type="domain" description="NusB/RsmB/TIM44" evidence="8">
    <location>
        <begin position="25"/>
        <end position="148"/>
    </location>
</feature>
<dbReference type="PANTHER" id="PTHR11078:SF3">
    <property type="entry name" value="ANTITERMINATION NUSB DOMAIN-CONTAINING PROTEIN"/>
    <property type="match status" value="1"/>
</dbReference>
<dbReference type="Proteomes" id="UP001204851">
    <property type="component" value="Unassembled WGS sequence"/>
</dbReference>
<dbReference type="Pfam" id="PF01029">
    <property type="entry name" value="NusB"/>
    <property type="match status" value="1"/>
</dbReference>
<comment type="function">
    <text evidence="6">Involved in transcription antitermination. Required for transcription of ribosomal RNA (rRNA) genes. Binds specifically to the boxA antiterminator sequence of the ribosomal RNA (rrn) operons.</text>
</comment>
<keyword evidence="3 6" id="KW-0694">RNA-binding</keyword>
<evidence type="ECO:0000256" key="1">
    <source>
        <dbReference type="ARBA" id="ARBA00005952"/>
    </source>
</evidence>
<dbReference type="NCBIfam" id="TIGR01951">
    <property type="entry name" value="nusB"/>
    <property type="match status" value="1"/>
</dbReference>
<keyword evidence="10" id="KW-1185">Reference proteome</keyword>
<dbReference type="PANTHER" id="PTHR11078">
    <property type="entry name" value="N UTILIZATION SUBSTANCE PROTEIN B-RELATED"/>
    <property type="match status" value="1"/>
</dbReference>
<dbReference type="InterPro" id="IPR035926">
    <property type="entry name" value="NusB-like_sf"/>
</dbReference>
<feature type="region of interest" description="Disordered" evidence="7">
    <location>
        <begin position="1"/>
        <end position="25"/>
    </location>
</feature>
<keyword evidence="5 6" id="KW-0804">Transcription</keyword>
<dbReference type="EMBL" id="JAMXMC010000002">
    <property type="protein sequence ID" value="MCO5975938.1"/>
    <property type="molecule type" value="Genomic_DNA"/>
</dbReference>
<evidence type="ECO:0000256" key="3">
    <source>
        <dbReference type="ARBA" id="ARBA00022884"/>
    </source>
</evidence>
<evidence type="ECO:0000256" key="7">
    <source>
        <dbReference type="SAM" id="MobiDB-lite"/>
    </source>
</evidence>
<dbReference type="HAMAP" id="MF_00073">
    <property type="entry name" value="NusB"/>
    <property type="match status" value="1"/>
</dbReference>
<comment type="caution">
    <text evidence="9">The sequence shown here is derived from an EMBL/GenBank/DDBJ whole genome shotgun (WGS) entry which is preliminary data.</text>
</comment>
<evidence type="ECO:0000256" key="4">
    <source>
        <dbReference type="ARBA" id="ARBA00023015"/>
    </source>
</evidence>
<dbReference type="InterPro" id="IPR006027">
    <property type="entry name" value="NusB_RsmB_TIM44"/>
</dbReference>
<protein>
    <recommendedName>
        <fullName evidence="6">Transcription antitermination protein NusB</fullName>
    </recommendedName>
    <alternativeName>
        <fullName evidence="6">Antitermination factor NusB</fullName>
    </alternativeName>
</protein>
<evidence type="ECO:0000256" key="2">
    <source>
        <dbReference type="ARBA" id="ARBA00022814"/>
    </source>
</evidence>
<keyword evidence="2 6" id="KW-0889">Transcription antitermination</keyword>
<sequence>MSATSPNPARPAPNKRSAPKSARRRSRELALQGLYEWLISGAEAGTIDAHMREQGDFERADQAHFDALLHGCIAEAADLDSVLGAHVDRPTTELSPVEHAVLLIGAYELKHCLDVPYKVAINEAVELAKSFGGTDGHKYVNGVLDKAAVVLRPAETSAARR</sequence>
<proteinExistence type="inferred from homology"/>
<gene>
    <name evidence="6 9" type="primary">nusB</name>
    <name evidence="9" type="ORF">M0L44_04245</name>
</gene>
<name>A0ABT1BIP2_9BURK</name>
<dbReference type="Gene3D" id="1.10.940.10">
    <property type="entry name" value="NusB-like"/>
    <property type="match status" value="1"/>
</dbReference>
<evidence type="ECO:0000256" key="6">
    <source>
        <dbReference type="HAMAP-Rule" id="MF_00073"/>
    </source>
</evidence>
<reference evidence="9 10" key="1">
    <citation type="submission" date="2022-06" db="EMBL/GenBank/DDBJ databases">
        <title>Ideonella sp. NS12-5 Genome sequencing and assembly.</title>
        <authorList>
            <person name="Jung Y."/>
        </authorList>
    </citation>
    <scope>NUCLEOTIDE SEQUENCE [LARGE SCALE GENOMIC DNA]</scope>
    <source>
        <strain evidence="9 10">NS12-5</strain>
    </source>
</reference>
<comment type="similarity">
    <text evidence="1 6">Belongs to the NusB family.</text>
</comment>
<evidence type="ECO:0000259" key="8">
    <source>
        <dbReference type="Pfam" id="PF01029"/>
    </source>
</evidence>
<evidence type="ECO:0000256" key="5">
    <source>
        <dbReference type="ARBA" id="ARBA00023163"/>
    </source>
</evidence>
<dbReference type="SUPFAM" id="SSF48013">
    <property type="entry name" value="NusB-like"/>
    <property type="match status" value="1"/>
</dbReference>
<accession>A0ABT1BIP2</accession>
<organism evidence="9 10">
    <name type="scientific">Ideonella oryzae</name>
    <dbReference type="NCBI Taxonomy" id="2937441"/>
    <lineage>
        <taxon>Bacteria</taxon>
        <taxon>Pseudomonadati</taxon>
        <taxon>Pseudomonadota</taxon>
        <taxon>Betaproteobacteria</taxon>
        <taxon>Burkholderiales</taxon>
        <taxon>Sphaerotilaceae</taxon>
        <taxon>Ideonella</taxon>
    </lineage>
</organism>
<evidence type="ECO:0000313" key="10">
    <source>
        <dbReference type="Proteomes" id="UP001204851"/>
    </source>
</evidence>
<evidence type="ECO:0000313" key="9">
    <source>
        <dbReference type="EMBL" id="MCO5975938.1"/>
    </source>
</evidence>
<dbReference type="RefSeq" id="WP_252768411.1">
    <property type="nucleotide sequence ID" value="NZ_JAMXMC010000002.1"/>
</dbReference>
<keyword evidence="4 6" id="KW-0805">Transcription regulation</keyword>
<dbReference type="InterPro" id="IPR011605">
    <property type="entry name" value="NusB_fam"/>
</dbReference>